<accession>A2DZ49</accession>
<keyword evidence="7" id="KW-0002">3D-structure</keyword>
<dbReference type="OMA" id="MAMKRIA"/>
<dbReference type="PDBsum" id="5XY3"/>
<dbReference type="EMBL" id="DS113272">
    <property type="protein sequence ID" value="EAY14325.1"/>
    <property type="molecule type" value="Genomic_DNA"/>
</dbReference>
<keyword evidence="6" id="KW-1185">Reference proteome</keyword>
<dbReference type="PANTHER" id="PTHR11127:SF2">
    <property type="entry name" value="LARGE RIBOSOMAL SUBUNIT PROTEIN EL14"/>
    <property type="match status" value="1"/>
</dbReference>
<dbReference type="InterPro" id="IPR002784">
    <property type="entry name" value="Ribosomal_eL14_dom"/>
</dbReference>
<dbReference type="InParanoid" id="A2DZ49"/>
<dbReference type="SUPFAM" id="SSF50104">
    <property type="entry name" value="Translation proteins SH3-like domain"/>
    <property type="match status" value="1"/>
</dbReference>
<dbReference type="FunCoup" id="A2DZ49">
    <property type="interactions" value="730"/>
</dbReference>
<name>A2DZ49_TRIV3</name>
<evidence type="ECO:0000256" key="1">
    <source>
        <dbReference type="ARBA" id="ARBA00006592"/>
    </source>
</evidence>
<keyword evidence="3" id="KW-0687">Ribonucleoprotein</keyword>
<reference evidence="5" key="1">
    <citation type="submission" date="2006-10" db="EMBL/GenBank/DDBJ databases">
        <authorList>
            <person name="Amadeo P."/>
            <person name="Zhao Q."/>
            <person name="Wortman J."/>
            <person name="Fraser-Liggett C."/>
            <person name="Carlton J."/>
        </authorList>
    </citation>
    <scope>NUCLEOTIDE SEQUENCE</scope>
    <source>
        <strain evidence="5">G3</strain>
    </source>
</reference>
<dbReference type="AlphaFoldDB" id="A2DZ49"/>
<dbReference type="InterPro" id="IPR014722">
    <property type="entry name" value="Rib_uL2_dom2"/>
</dbReference>
<dbReference type="GO" id="GO:0042273">
    <property type="term" value="P:ribosomal large subunit biogenesis"/>
    <property type="evidence" value="ECO:0000318"/>
    <property type="project" value="GO_Central"/>
</dbReference>
<dbReference type="RefSeq" id="XP_001326548.1">
    <property type="nucleotide sequence ID" value="XM_001326513.1"/>
</dbReference>
<dbReference type="Gene3D" id="2.30.30.30">
    <property type="match status" value="1"/>
</dbReference>
<evidence type="ECO:0000259" key="4">
    <source>
        <dbReference type="Pfam" id="PF01929"/>
    </source>
</evidence>
<evidence type="ECO:0000256" key="2">
    <source>
        <dbReference type="ARBA" id="ARBA00022980"/>
    </source>
</evidence>
<dbReference type="STRING" id="5722.A2DZ49"/>
<dbReference type="VEuPathDB" id="TrichDB:TVAGG3_0504940"/>
<dbReference type="VEuPathDB" id="TrichDB:TVAG_026460"/>
<dbReference type="Proteomes" id="UP000001542">
    <property type="component" value="Unassembled WGS sequence"/>
</dbReference>
<dbReference type="OrthoDB" id="1875589at2759"/>
<dbReference type="GO" id="GO:0006412">
    <property type="term" value="P:translation"/>
    <property type="evidence" value="ECO:0007669"/>
    <property type="project" value="InterPro"/>
</dbReference>
<evidence type="ECO:0000313" key="5">
    <source>
        <dbReference type="EMBL" id="EAY14325.1"/>
    </source>
</evidence>
<dbReference type="GO" id="GO:0003735">
    <property type="term" value="F:structural constituent of ribosome"/>
    <property type="evidence" value="ECO:0000318"/>
    <property type="project" value="GO_Central"/>
</dbReference>
<sequence>MPFKQFVEIGRVALINFGELVDKLAIIVDIVDDKRVLIDVLEFDAPRQTIPIQRLKLTDYVAKIQRNAAPEAAKAAAKDFIKQFYESAWGKQVIARKNKAQMNDFQRFKYAQLEAKRDALVAKELNNH</sequence>
<dbReference type="PDB" id="5XY3">
    <property type="method" value="EM"/>
    <property type="resolution" value="3.20 A"/>
    <property type="chains" value="M=1-128"/>
</dbReference>
<keyword evidence="2 5" id="KW-0689">Ribosomal protein</keyword>
<proteinExistence type="evidence at protein level"/>
<evidence type="ECO:0000256" key="3">
    <source>
        <dbReference type="ARBA" id="ARBA00023274"/>
    </source>
</evidence>
<evidence type="ECO:0000313" key="6">
    <source>
        <dbReference type="Proteomes" id="UP000001542"/>
    </source>
</evidence>
<dbReference type="Pfam" id="PF01929">
    <property type="entry name" value="Ribosomal_L14e"/>
    <property type="match status" value="1"/>
</dbReference>
<dbReference type="SMR" id="A2DZ49"/>
<dbReference type="InterPro" id="IPR039660">
    <property type="entry name" value="Ribosomal_eL14"/>
</dbReference>
<dbReference type="GO" id="GO:0022625">
    <property type="term" value="C:cytosolic large ribosomal subunit"/>
    <property type="evidence" value="ECO:0000318"/>
    <property type="project" value="GO_Central"/>
</dbReference>
<comment type="similarity">
    <text evidence="1">Belongs to the eukaryotic ribosomal protein eL14 family.</text>
</comment>
<dbReference type="InterPro" id="IPR008991">
    <property type="entry name" value="Translation_prot_SH3-like_sf"/>
</dbReference>
<reference evidence="5" key="2">
    <citation type="journal article" date="2007" name="Science">
        <title>Draft genome sequence of the sexually transmitted pathogen Trichomonas vaginalis.</title>
        <authorList>
            <person name="Carlton J.M."/>
            <person name="Hirt R.P."/>
            <person name="Silva J.C."/>
            <person name="Delcher A.L."/>
            <person name="Schatz M."/>
            <person name="Zhao Q."/>
            <person name="Wortman J.R."/>
            <person name="Bidwell S.L."/>
            <person name="Alsmark U.C.M."/>
            <person name="Besteiro S."/>
            <person name="Sicheritz-Ponten T."/>
            <person name="Noel C.J."/>
            <person name="Dacks J.B."/>
            <person name="Foster P.G."/>
            <person name="Simillion C."/>
            <person name="Van de Peer Y."/>
            <person name="Miranda-Saavedra D."/>
            <person name="Barton G.J."/>
            <person name="Westrop G.D."/>
            <person name="Mueller S."/>
            <person name="Dessi D."/>
            <person name="Fiori P.L."/>
            <person name="Ren Q."/>
            <person name="Paulsen I."/>
            <person name="Zhang H."/>
            <person name="Bastida-Corcuera F.D."/>
            <person name="Simoes-Barbosa A."/>
            <person name="Brown M.T."/>
            <person name="Hayes R.D."/>
            <person name="Mukherjee M."/>
            <person name="Okumura C.Y."/>
            <person name="Schneider R."/>
            <person name="Smith A.J."/>
            <person name="Vanacova S."/>
            <person name="Villalvazo M."/>
            <person name="Haas B.J."/>
            <person name="Pertea M."/>
            <person name="Feldblyum T.V."/>
            <person name="Utterback T.R."/>
            <person name="Shu C.L."/>
            <person name="Osoegawa K."/>
            <person name="de Jong P.J."/>
            <person name="Hrdy I."/>
            <person name="Horvathova L."/>
            <person name="Zubacova Z."/>
            <person name="Dolezal P."/>
            <person name="Malik S.B."/>
            <person name="Logsdon J.M. Jr."/>
            <person name="Henze K."/>
            <person name="Gupta A."/>
            <person name="Wang C.C."/>
            <person name="Dunne R.L."/>
            <person name="Upcroft J.A."/>
            <person name="Upcroft P."/>
            <person name="White O."/>
            <person name="Salzberg S.L."/>
            <person name="Tang P."/>
            <person name="Chiu C.-H."/>
            <person name="Lee Y.-S."/>
            <person name="Embley T.M."/>
            <person name="Coombs G.H."/>
            <person name="Mottram J.C."/>
            <person name="Tachezy J."/>
            <person name="Fraser-Liggett C.M."/>
            <person name="Johnson P.J."/>
        </authorList>
    </citation>
    <scope>NUCLEOTIDE SEQUENCE [LARGE SCALE GENOMIC DNA]</scope>
    <source>
        <strain evidence="5">G3</strain>
    </source>
</reference>
<organism evidence="5 6">
    <name type="scientific">Trichomonas vaginalis (strain ATCC PRA-98 / G3)</name>
    <dbReference type="NCBI Taxonomy" id="412133"/>
    <lineage>
        <taxon>Eukaryota</taxon>
        <taxon>Metamonada</taxon>
        <taxon>Parabasalia</taxon>
        <taxon>Trichomonadida</taxon>
        <taxon>Trichomonadidae</taxon>
        <taxon>Trichomonas</taxon>
    </lineage>
</organism>
<evidence type="ECO:0007829" key="7">
    <source>
        <dbReference type="PDB" id="5XY3"/>
    </source>
</evidence>
<dbReference type="GO" id="GO:0003723">
    <property type="term" value="F:RNA binding"/>
    <property type="evidence" value="ECO:0000318"/>
    <property type="project" value="GO_Central"/>
</dbReference>
<gene>
    <name evidence="5" type="ORF">TVAG_026460</name>
</gene>
<dbReference type="eggNOG" id="KOG3421">
    <property type="taxonomic scope" value="Eukaryota"/>
</dbReference>
<reference evidence="7" key="3">
    <citation type="journal article" date="2017" name="Cell Res.">
        <title>Cryo-EM structures of the 80S ribosomes from human parasites Trichomonas vaginalis and Toxoplasma gondii.</title>
        <authorList>
            <person name="Li Z."/>
            <person name="Guo Q."/>
            <person name="Zheng L."/>
            <person name="Ji Y."/>
            <person name="Xie Y.T."/>
            <person name="Lai D.H."/>
            <person name="Lun Z.R."/>
            <person name="Suo X."/>
            <person name="Gao N."/>
        </authorList>
    </citation>
    <scope>STRUCTURE BY ELECTRON MICROSCOPY (3.20 ANGSTROMS)</scope>
</reference>
<dbReference type="FunFam" id="2.30.30.30:FF:000106">
    <property type="entry name" value="Ribosomal protein L14, putative"/>
    <property type="match status" value="1"/>
</dbReference>
<dbReference type="CDD" id="cd23702">
    <property type="entry name" value="eL14"/>
    <property type="match status" value="1"/>
</dbReference>
<dbReference type="EMDB" id="EMD-6784"/>
<protein>
    <submittedName>
        <fullName evidence="5">Ribosomal protein L14, putative</fullName>
    </submittedName>
</protein>
<dbReference type="PANTHER" id="PTHR11127">
    <property type="entry name" value="60S RIBOSOMAL PROTEIN L14"/>
    <property type="match status" value="1"/>
</dbReference>
<feature type="domain" description="Large ribosomal subunit protein eL14" evidence="4">
    <location>
        <begin position="46"/>
        <end position="117"/>
    </location>
</feature>
<dbReference type="KEGG" id="tva:4772313"/>